<dbReference type="Proteomes" id="UP000447873">
    <property type="component" value="Unassembled WGS sequence"/>
</dbReference>
<sequence>MPSKRLPVHQPRSKRQKKLLLLLEVLLHIALAELIRSLLHHLITIFPQRYWLVIVIPLCLLICDEFLRVWFMQKTKQIRSTLGHGRVQITVPKLGQGGRWQHRGESRGENRARLVRMQKLIDEKNAELGVAREK</sequence>
<evidence type="ECO:0000313" key="4">
    <source>
        <dbReference type="Proteomes" id="UP000433883"/>
    </source>
</evidence>
<comment type="caution">
    <text evidence="2">The sequence shown here is derived from an EMBL/GenBank/DDBJ whole genome shotgun (WGS) entry which is preliminary data.</text>
</comment>
<proteinExistence type="predicted"/>
<evidence type="ECO:0000313" key="5">
    <source>
        <dbReference type="Proteomes" id="UP000447873"/>
    </source>
</evidence>
<feature type="transmembrane region" description="Helical" evidence="1">
    <location>
        <begin position="48"/>
        <end position="71"/>
    </location>
</feature>
<name>A0A8H3U130_VENIN</name>
<organism evidence="2 4">
    <name type="scientific">Venturia inaequalis</name>
    <name type="common">Apple scab fungus</name>
    <dbReference type="NCBI Taxonomy" id="5025"/>
    <lineage>
        <taxon>Eukaryota</taxon>
        <taxon>Fungi</taxon>
        <taxon>Dikarya</taxon>
        <taxon>Ascomycota</taxon>
        <taxon>Pezizomycotina</taxon>
        <taxon>Dothideomycetes</taxon>
        <taxon>Pleosporomycetidae</taxon>
        <taxon>Venturiales</taxon>
        <taxon>Venturiaceae</taxon>
        <taxon>Venturia</taxon>
    </lineage>
</organism>
<dbReference type="AlphaFoldDB" id="A0A8H3U130"/>
<accession>A0A8H3U130</accession>
<evidence type="ECO:0000313" key="2">
    <source>
        <dbReference type="EMBL" id="KAE9961221.1"/>
    </source>
</evidence>
<dbReference type="Proteomes" id="UP000433883">
    <property type="component" value="Unassembled WGS sequence"/>
</dbReference>
<reference evidence="2 4" key="1">
    <citation type="submission" date="2019-11" db="EMBL/GenBank/DDBJ databases">
        <title>Venturia inaequalis Genome Resource.</title>
        <authorList>
            <person name="Lichtner F.J."/>
        </authorList>
    </citation>
    <scope>NUCLEOTIDE SEQUENCE [LARGE SCALE GENOMIC DNA]</scope>
    <source>
        <strain evidence="3 5">120213</strain>
        <strain evidence="2">Bline_iso_100314</strain>
    </source>
</reference>
<dbReference type="EMBL" id="WNWS01000328">
    <property type="protein sequence ID" value="KAE9970505.1"/>
    <property type="molecule type" value="Genomic_DNA"/>
</dbReference>
<evidence type="ECO:0000256" key="1">
    <source>
        <dbReference type="SAM" id="Phobius"/>
    </source>
</evidence>
<dbReference type="EMBL" id="WNWQ01002059">
    <property type="protein sequence ID" value="KAE9961221.1"/>
    <property type="molecule type" value="Genomic_DNA"/>
</dbReference>
<gene>
    <name evidence="2" type="ORF">BLS_003132</name>
    <name evidence="3" type="ORF">EG328_006197</name>
</gene>
<evidence type="ECO:0000313" key="3">
    <source>
        <dbReference type="EMBL" id="KAE9970505.1"/>
    </source>
</evidence>
<keyword evidence="1" id="KW-1133">Transmembrane helix</keyword>
<keyword evidence="1" id="KW-0472">Membrane</keyword>
<protein>
    <submittedName>
        <fullName evidence="2">Uncharacterized protein</fullName>
    </submittedName>
</protein>
<keyword evidence="1" id="KW-0812">Transmembrane</keyword>